<dbReference type="RefSeq" id="WP_225404557.1">
    <property type="nucleotide sequence ID" value="NZ_JAYJJR010000001.1"/>
</dbReference>
<evidence type="ECO:0008006" key="3">
    <source>
        <dbReference type="Google" id="ProtNLM"/>
    </source>
</evidence>
<dbReference type="EMBL" id="JAYJJR010000001">
    <property type="protein sequence ID" value="MEB3019900.1"/>
    <property type="molecule type" value="Genomic_DNA"/>
</dbReference>
<accession>A0ABU5XC80</accession>
<organism evidence="1 2">
    <name type="scientific">[Mycobacterium] crassicus</name>
    <dbReference type="NCBI Taxonomy" id="2872309"/>
    <lineage>
        <taxon>Bacteria</taxon>
        <taxon>Bacillati</taxon>
        <taxon>Actinomycetota</taxon>
        <taxon>Actinomycetes</taxon>
        <taxon>Mycobacteriales</taxon>
        <taxon>Mycobacteriaceae</taxon>
        <taxon>Mycolicibacter</taxon>
    </lineage>
</organism>
<evidence type="ECO:0000313" key="1">
    <source>
        <dbReference type="EMBL" id="MEB3019900.1"/>
    </source>
</evidence>
<name>A0ABU5XC80_9MYCO</name>
<proteinExistence type="predicted"/>
<evidence type="ECO:0000313" key="2">
    <source>
        <dbReference type="Proteomes" id="UP001299596"/>
    </source>
</evidence>
<keyword evidence="2" id="KW-1185">Reference proteome</keyword>
<sequence length="311" mass="31063">MSTIYAVAAPMETRGFLAKAGTLAAGTALAGAVLFGGTVVAPTITEGLTASVQHDIMLTATPFPTFTESLQNLLDTLKFGNIGEVLGAFGTAANPINSASELSALLSLLNPGPNPLSLDDATGHLLSTDISGLLATVMIAGPNNTAIPLGTVPIDSLIGGFIGGTGANESIGDVLGALGFGPYVGLLDLPFLNLSPVDTVGSLLTEFLGIKPTDTLNDLVIGSGQTLGNATIGGLLGISSTELAAGWDTFVDNIKLGGTIMNPDGTGVLGDETLGALLTALLGPGATAVTDDTTVTDFLAGLDIFHMLGLT</sequence>
<protein>
    <recommendedName>
        <fullName evidence="3">PE-PGRS family protein</fullName>
    </recommendedName>
</protein>
<reference evidence="1 2" key="1">
    <citation type="submission" date="2023-12" db="EMBL/GenBank/DDBJ databases">
        <title>Description of new species of Mycobacterium terrae complex isolated from sewage at the Sao Paulo Zoological Park Foundation in Brazil.</title>
        <authorList>
            <person name="Romagnoli C.L."/>
            <person name="Conceicao E.C."/>
            <person name="Machado E."/>
            <person name="Barreto L.B.P.F."/>
            <person name="Sharma A."/>
            <person name="Silva N.M."/>
            <person name="Marques L.E."/>
            <person name="Juliana M.A."/>
            <person name="Lourenco M.C.S."/>
            <person name="Digiampietri L.A."/>
            <person name="Suffys P.N."/>
            <person name="Viana-Niero C."/>
        </authorList>
    </citation>
    <scope>NUCLEOTIDE SEQUENCE [LARGE SCALE GENOMIC DNA]</scope>
    <source>
        <strain evidence="1 2">MYC098</strain>
    </source>
</reference>
<dbReference type="Proteomes" id="UP001299596">
    <property type="component" value="Unassembled WGS sequence"/>
</dbReference>
<comment type="caution">
    <text evidence="1">The sequence shown here is derived from an EMBL/GenBank/DDBJ whole genome shotgun (WGS) entry which is preliminary data.</text>
</comment>
<gene>
    <name evidence="1" type="ORF">K6T79_02435</name>
</gene>